<dbReference type="AlphaFoldDB" id="A0A1G8X729"/>
<feature type="chain" id="PRO_5011770233" evidence="1">
    <location>
        <begin position="24"/>
        <end position="156"/>
    </location>
</feature>
<keyword evidence="3" id="KW-1185">Reference proteome</keyword>
<dbReference type="Proteomes" id="UP000199305">
    <property type="component" value="Unassembled WGS sequence"/>
</dbReference>
<name>A0A1G8X729_9GAMM</name>
<evidence type="ECO:0000256" key="1">
    <source>
        <dbReference type="SAM" id="SignalP"/>
    </source>
</evidence>
<reference evidence="3" key="1">
    <citation type="submission" date="2016-10" db="EMBL/GenBank/DDBJ databases">
        <authorList>
            <person name="Varghese N."/>
            <person name="Submissions S."/>
        </authorList>
    </citation>
    <scope>NUCLEOTIDE SEQUENCE [LARGE SCALE GENOMIC DNA]</scope>
    <source>
        <strain evidence="3">CGMCC 1.10658</strain>
    </source>
</reference>
<evidence type="ECO:0000313" key="3">
    <source>
        <dbReference type="Proteomes" id="UP000199305"/>
    </source>
</evidence>
<keyword evidence="1" id="KW-0732">Signal</keyword>
<organism evidence="2 3">
    <name type="scientific">Microbulbifer yueqingensis</name>
    <dbReference type="NCBI Taxonomy" id="658219"/>
    <lineage>
        <taxon>Bacteria</taxon>
        <taxon>Pseudomonadati</taxon>
        <taxon>Pseudomonadota</taxon>
        <taxon>Gammaproteobacteria</taxon>
        <taxon>Cellvibrionales</taxon>
        <taxon>Microbulbiferaceae</taxon>
        <taxon>Microbulbifer</taxon>
    </lineage>
</organism>
<dbReference type="InterPro" id="IPR018550">
    <property type="entry name" value="Lipid-A_deacylase-rel"/>
</dbReference>
<evidence type="ECO:0000313" key="2">
    <source>
        <dbReference type="EMBL" id="SDJ86271.1"/>
    </source>
</evidence>
<dbReference type="Gene3D" id="2.40.160.20">
    <property type="match status" value="1"/>
</dbReference>
<dbReference type="RefSeq" id="WP_091509376.1">
    <property type="nucleotide sequence ID" value="NZ_FNFH01000002.1"/>
</dbReference>
<dbReference type="EMBL" id="FNFH01000002">
    <property type="protein sequence ID" value="SDJ86271.1"/>
    <property type="molecule type" value="Genomic_DNA"/>
</dbReference>
<feature type="signal peptide" evidence="1">
    <location>
        <begin position="1"/>
        <end position="23"/>
    </location>
</feature>
<protein>
    <submittedName>
        <fullName evidence="2">Lipid A 3-O-deacylase (PagL)</fullName>
    </submittedName>
</protein>
<accession>A0A1G8X729</accession>
<dbReference type="OrthoDB" id="5297282at2"/>
<proteinExistence type="predicted"/>
<dbReference type="Pfam" id="PF09411">
    <property type="entry name" value="PagL"/>
    <property type="match status" value="1"/>
</dbReference>
<sequence>MQGKMIVAASAALFSLVTTAASATEPLPDGFGVSVGKAVLTGEMTSAAMSFRYRRWEAGAFIFGYGNTDDGPQERLAYAASVSRLFRPDWQFCRASLYGRVGVAYVDGSPLVGHFNFRTGVGVDFGGFAFELMHYSSASLTPLNTGINLLEFRVPF</sequence>
<gene>
    <name evidence="2" type="ORF">SAMN05216212_0987</name>
</gene>